<dbReference type="PANTHER" id="PTHR43603">
    <property type="entry name" value="COBW DOMAIN-CONTAINING PROTEIN DDB_G0274527"/>
    <property type="match status" value="1"/>
</dbReference>
<dbReference type="RefSeq" id="WP_344885913.1">
    <property type="nucleotide sequence ID" value="NZ_BAABCJ010000007.1"/>
</dbReference>
<organism evidence="2 3">
    <name type="scientific">Zhihengliuella alba</name>
    <dbReference type="NCBI Taxonomy" id="547018"/>
    <lineage>
        <taxon>Bacteria</taxon>
        <taxon>Bacillati</taxon>
        <taxon>Actinomycetota</taxon>
        <taxon>Actinomycetes</taxon>
        <taxon>Micrococcales</taxon>
        <taxon>Micrococcaceae</taxon>
        <taxon>Zhihengliuella</taxon>
    </lineage>
</organism>
<evidence type="ECO:0000259" key="1">
    <source>
        <dbReference type="SMART" id="SM00833"/>
    </source>
</evidence>
<dbReference type="Pfam" id="PF07683">
    <property type="entry name" value="CobW_C"/>
    <property type="match status" value="1"/>
</dbReference>
<dbReference type="EMBL" id="BAABCJ010000007">
    <property type="protein sequence ID" value="GAA3712426.1"/>
    <property type="molecule type" value="Genomic_DNA"/>
</dbReference>
<dbReference type="PANTHER" id="PTHR43603:SF1">
    <property type="entry name" value="ZINC-REGULATED GTPASE METALLOPROTEIN ACTIVATOR 1"/>
    <property type="match status" value="1"/>
</dbReference>
<accession>A0ABP7E5F7</accession>
<protein>
    <recommendedName>
        <fullName evidence="1">CobW C-terminal domain-containing protein</fullName>
    </recommendedName>
</protein>
<sequence>MTEVKSVLVVGACGPERREHAEAIAGARGAAIVRSERPRAADRPGRWLDDLAATLHVAAPEDCPHDGARDLVVEVASEVPVLEAIGLLDSDGTPGALADVVCVVDAGHLLEDLFDDDYLPEFVARALLAVRQIEFATVVVVTNWSGLTAPDVSLVVSLVSHLNPTAHLELDVQRWLDDDRRGAPNTPTGLRPGWIRRLNSDHPSSFSPRIRDERVSTVRYESVRPFHPGRLRAALEELERGGRESDGRGRGAGRVVRSAGFARLATRSGITAQWEHVGRMFDLLPLEGDGTAEEPLCVGQDLILTGIGLDEDRLRRLLDAAVLTDAELLAGPREWARFHDPFPAWIHVRDRA</sequence>
<feature type="domain" description="CobW C-terminal" evidence="1">
    <location>
        <begin position="215"/>
        <end position="322"/>
    </location>
</feature>
<dbReference type="InterPro" id="IPR027417">
    <property type="entry name" value="P-loop_NTPase"/>
</dbReference>
<keyword evidence="3" id="KW-1185">Reference proteome</keyword>
<name>A0ABP7E5F7_9MICC</name>
<reference evidence="3" key="1">
    <citation type="journal article" date="2019" name="Int. J. Syst. Evol. Microbiol.">
        <title>The Global Catalogue of Microorganisms (GCM) 10K type strain sequencing project: providing services to taxonomists for standard genome sequencing and annotation.</title>
        <authorList>
            <consortium name="The Broad Institute Genomics Platform"/>
            <consortium name="The Broad Institute Genome Sequencing Center for Infectious Disease"/>
            <person name="Wu L."/>
            <person name="Ma J."/>
        </authorList>
    </citation>
    <scope>NUCLEOTIDE SEQUENCE [LARGE SCALE GENOMIC DNA]</scope>
    <source>
        <strain evidence="3">JCM 16961</strain>
    </source>
</reference>
<proteinExistence type="predicted"/>
<evidence type="ECO:0000313" key="3">
    <source>
        <dbReference type="Proteomes" id="UP001501536"/>
    </source>
</evidence>
<dbReference type="InterPro" id="IPR011629">
    <property type="entry name" value="CobW-like_C"/>
</dbReference>
<evidence type="ECO:0000313" key="2">
    <source>
        <dbReference type="EMBL" id="GAA3712426.1"/>
    </source>
</evidence>
<gene>
    <name evidence="2" type="ORF">GCM10022377_27560</name>
</gene>
<dbReference type="SMART" id="SM00833">
    <property type="entry name" value="CobW_C"/>
    <property type="match status" value="1"/>
</dbReference>
<comment type="caution">
    <text evidence="2">The sequence shown here is derived from an EMBL/GenBank/DDBJ whole genome shotgun (WGS) entry which is preliminary data.</text>
</comment>
<dbReference type="Proteomes" id="UP001501536">
    <property type="component" value="Unassembled WGS sequence"/>
</dbReference>
<dbReference type="SUPFAM" id="SSF90002">
    <property type="entry name" value="Hypothetical protein YjiA, C-terminal domain"/>
    <property type="match status" value="1"/>
</dbReference>
<dbReference type="Gene3D" id="3.40.50.300">
    <property type="entry name" value="P-loop containing nucleotide triphosphate hydrolases"/>
    <property type="match status" value="1"/>
</dbReference>
<dbReference type="InterPro" id="IPR051927">
    <property type="entry name" value="Zn_Chap_cDPG_Synth"/>
</dbReference>